<name>A0A4P2VMA2_FLUSA</name>
<evidence type="ECO:0000256" key="1">
    <source>
        <dbReference type="ARBA" id="ARBA00022679"/>
    </source>
</evidence>
<dbReference type="Pfam" id="PF00535">
    <property type="entry name" value="Glycos_transf_2"/>
    <property type="match status" value="1"/>
</dbReference>
<dbReference type="InterPro" id="IPR001173">
    <property type="entry name" value="Glyco_trans_2-like"/>
</dbReference>
<dbReference type="Proteomes" id="UP000291236">
    <property type="component" value="Chromosome"/>
</dbReference>
<evidence type="ECO:0000313" key="4">
    <source>
        <dbReference type="EMBL" id="BBH54523.1"/>
    </source>
</evidence>
<feature type="domain" description="Glycosyltransferase 2-like" evidence="2">
    <location>
        <begin position="24"/>
        <end position="139"/>
    </location>
</feature>
<dbReference type="InterPro" id="IPR050834">
    <property type="entry name" value="Glycosyltransf_2"/>
</dbReference>
<dbReference type="Pfam" id="PF02709">
    <property type="entry name" value="Glyco_transf_7C"/>
    <property type="match status" value="1"/>
</dbReference>
<accession>A0A4P2VMA2</accession>
<dbReference type="InterPro" id="IPR027791">
    <property type="entry name" value="Galactosyl_T_C"/>
</dbReference>
<gene>
    <name evidence="4" type="ORF">JCM31447_29940</name>
</gene>
<dbReference type="SUPFAM" id="SSF53448">
    <property type="entry name" value="Nucleotide-diphospho-sugar transferases"/>
    <property type="match status" value="1"/>
</dbReference>
<dbReference type="EMBL" id="AP019368">
    <property type="protein sequence ID" value="BBH54523.1"/>
    <property type="molecule type" value="Genomic_DNA"/>
</dbReference>
<feature type="domain" description="Galactosyltransferase C-terminal" evidence="3">
    <location>
        <begin position="197"/>
        <end position="259"/>
    </location>
</feature>
<dbReference type="KEGG" id="sbf:JCM31447_29940"/>
<dbReference type="GO" id="GO:0016740">
    <property type="term" value="F:transferase activity"/>
    <property type="evidence" value="ECO:0007669"/>
    <property type="project" value="UniProtKB-KW"/>
</dbReference>
<organism evidence="4 5">
    <name type="scientific">Fluviispira sanaruensis</name>
    <dbReference type="NCBI Taxonomy" id="2493639"/>
    <lineage>
        <taxon>Bacteria</taxon>
        <taxon>Pseudomonadati</taxon>
        <taxon>Bdellovibrionota</taxon>
        <taxon>Oligoflexia</taxon>
        <taxon>Silvanigrellales</taxon>
        <taxon>Silvanigrellaceae</taxon>
        <taxon>Fluviispira</taxon>
    </lineage>
</organism>
<dbReference type="PANTHER" id="PTHR43685:SF3">
    <property type="entry name" value="SLR2126 PROTEIN"/>
    <property type="match status" value="1"/>
</dbReference>
<keyword evidence="1 4" id="KW-0808">Transferase</keyword>
<dbReference type="RefSeq" id="WP_130612423.1">
    <property type="nucleotide sequence ID" value="NZ_AP019368.1"/>
</dbReference>
<dbReference type="AlphaFoldDB" id="A0A4P2VMA2"/>
<evidence type="ECO:0000259" key="2">
    <source>
        <dbReference type="Pfam" id="PF00535"/>
    </source>
</evidence>
<protein>
    <submittedName>
        <fullName evidence="4">Glycosyl transferase</fullName>
    </submittedName>
</protein>
<sequence>MDFIQIPYSIWQNESSLETKPKVSLIVTCYNNFKFLELTYYSLINQSLERKQFEVVVCDDGSNPENSSQIQKLLTQAPFATTYLWQEDKGFRKSEVLNKGIYHSKGDYLVFIDADCILHHKFLEDHLNFAEPKVALAGRRAELTKSISQKLSAQKILDKYLEKITWWLFVYLSFFKDGNGFKTIYFKNDSLFNYFNRKKRGIVGCNFSCYKKDIEEINGFNMKFQSYGGEESDLEYRLRLTGVRVRSLCHRAIQYHIFHAKREQGSKQILNEALLKEVEEKKIPYTDCGLDLLVKN</sequence>
<evidence type="ECO:0000313" key="5">
    <source>
        <dbReference type="Proteomes" id="UP000291236"/>
    </source>
</evidence>
<dbReference type="Gene3D" id="3.90.550.10">
    <property type="entry name" value="Spore Coat Polysaccharide Biosynthesis Protein SpsA, Chain A"/>
    <property type="match status" value="1"/>
</dbReference>
<keyword evidence="5" id="KW-1185">Reference proteome</keyword>
<proteinExistence type="predicted"/>
<dbReference type="InterPro" id="IPR029044">
    <property type="entry name" value="Nucleotide-diphossugar_trans"/>
</dbReference>
<evidence type="ECO:0000259" key="3">
    <source>
        <dbReference type="Pfam" id="PF02709"/>
    </source>
</evidence>
<reference evidence="4 5" key="1">
    <citation type="submission" date="2018-12" db="EMBL/GenBank/DDBJ databases">
        <title>Rubrispira sanarue gen. nov., sp., nov., a member of the order Silvanigrellales, isolated from a brackish lake in Hamamatsu Japan.</title>
        <authorList>
            <person name="Maejima Y."/>
            <person name="Iino T."/>
            <person name="Muraguchi Y."/>
            <person name="Fukuda K."/>
            <person name="Nojiri H."/>
            <person name="Ohkuma M."/>
            <person name="Moriuchi R."/>
            <person name="Dohra H."/>
            <person name="Kimbara K."/>
            <person name="Shintani M."/>
        </authorList>
    </citation>
    <scope>NUCLEOTIDE SEQUENCE [LARGE SCALE GENOMIC DNA]</scope>
    <source>
        <strain evidence="4 5">RF1110005</strain>
    </source>
</reference>
<dbReference type="OrthoDB" id="9801954at2"/>
<dbReference type="PANTHER" id="PTHR43685">
    <property type="entry name" value="GLYCOSYLTRANSFERASE"/>
    <property type="match status" value="1"/>
</dbReference>